<comment type="caution">
    <text evidence="2">Lacks conserved residue(s) required for the propagation of feature annotation.</text>
</comment>
<sequence length="519" mass="60499">VRLSCPMILSITNAYIKDTSWKSFFATEKIALAITETNSRGENSTRTFSLKCRNCMLNYFHFFDEDNKLTLSMLKNGRLVHRMSVVDTSDRFSYADGGLKVLIELQLLNCDIFTYLENRERKRNGQPEIAQISKVIEVYSATEHRMSHDDRVYRVDKTNCCMSWQNTTIDQVSSCRGWEQIRTRKQLILWVNHGYQLVYLPGRTPVIVESEIERKTHAFYNALQRFETFKYLIFTKFALFTIRGFFVQSTASYFLRSEENMLRRNLHIKIKDEIGEDEGGIKNEFFNEVGLEIASDRRMLFTGSFLDVNRNVYDDGALSAGHGELSANGRENESTSERGGNSKTVERAFPYDRSALEVDVNAMKSLKEQMMRRLSFSKQPLIDTTATLRFWQSPEARNKKFIEDTDPAFYAEPNINTNLLSNDEFYAYLGTFLALCFLNREMISVKFSLAFWENLMGRKYTLRHVQDTQVQRNLLYVLREDLSEDFLDTFDDDLIRTDKQAICKENRVRIAVLLKEARV</sequence>
<keyword evidence="6" id="KW-1185">Reference proteome</keyword>
<feature type="region of interest" description="Disordered" evidence="3">
    <location>
        <begin position="323"/>
        <end position="344"/>
    </location>
</feature>
<organism evidence="5 6">
    <name type="scientific">Trachipleistophora hominis</name>
    <name type="common">Microsporidian parasite</name>
    <dbReference type="NCBI Taxonomy" id="72359"/>
    <lineage>
        <taxon>Eukaryota</taxon>
        <taxon>Fungi</taxon>
        <taxon>Fungi incertae sedis</taxon>
        <taxon>Microsporidia</taxon>
        <taxon>Pleistophoridae</taxon>
        <taxon>Trachipleistophora</taxon>
    </lineage>
</organism>
<dbReference type="AlphaFoldDB" id="L7JVB9"/>
<evidence type="ECO:0000259" key="4">
    <source>
        <dbReference type="PROSITE" id="PS50237"/>
    </source>
</evidence>
<dbReference type="GO" id="GO:0004842">
    <property type="term" value="F:ubiquitin-protein transferase activity"/>
    <property type="evidence" value="ECO:0007669"/>
    <property type="project" value="InterPro"/>
</dbReference>
<proteinExistence type="predicted"/>
<dbReference type="HOGENOM" id="CLU_035440_0_0_1"/>
<dbReference type="InParanoid" id="L7JVB9"/>
<dbReference type="Proteomes" id="UP000011185">
    <property type="component" value="Unassembled WGS sequence"/>
</dbReference>
<dbReference type="EMBL" id="JH993964">
    <property type="protein sequence ID" value="ELQ75433.1"/>
    <property type="molecule type" value="Genomic_DNA"/>
</dbReference>
<dbReference type="VEuPathDB" id="MicrosporidiaDB:THOM_1627"/>
<reference evidence="5 6" key="1">
    <citation type="journal article" date="2012" name="PLoS Pathog.">
        <title>The genome of the obligate intracellular parasite Trachipleistophora hominis: new insights into microsporidian genome dynamics and reductive evolution.</title>
        <authorList>
            <person name="Heinz E."/>
            <person name="Williams T.A."/>
            <person name="Nakjang S."/>
            <person name="Noel C.J."/>
            <person name="Swan D.C."/>
            <person name="Goldberg A.V."/>
            <person name="Harris S.R."/>
            <person name="Weinmaier T."/>
            <person name="Markert S."/>
            <person name="Becher D."/>
            <person name="Bernhardt J."/>
            <person name="Dagan T."/>
            <person name="Hacker C."/>
            <person name="Lucocq J.M."/>
            <person name="Schweder T."/>
            <person name="Rattei T."/>
            <person name="Hall N."/>
            <person name="Hirt R.P."/>
            <person name="Embley T.M."/>
        </authorList>
    </citation>
    <scope>NUCLEOTIDE SEQUENCE [LARGE SCALE GENOMIC DNA]</scope>
</reference>
<feature type="non-terminal residue" evidence="5">
    <location>
        <position position="1"/>
    </location>
</feature>
<evidence type="ECO:0000313" key="6">
    <source>
        <dbReference type="Proteomes" id="UP000011185"/>
    </source>
</evidence>
<dbReference type="PROSITE" id="PS50237">
    <property type="entry name" value="HECT"/>
    <property type="match status" value="1"/>
</dbReference>
<dbReference type="Pfam" id="PF00632">
    <property type="entry name" value="HECT"/>
    <property type="match status" value="1"/>
</dbReference>
<evidence type="ECO:0000256" key="2">
    <source>
        <dbReference type="PROSITE-ProRule" id="PRU00104"/>
    </source>
</evidence>
<dbReference type="InterPro" id="IPR035983">
    <property type="entry name" value="Hect_E3_ubiquitin_ligase"/>
</dbReference>
<protein>
    <submittedName>
        <fullName evidence="5">Putative HECT protein</fullName>
    </submittedName>
</protein>
<dbReference type="OMA" id="TEHRMSH"/>
<accession>L7JVB9</accession>
<keyword evidence="1 2" id="KW-0833">Ubl conjugation pathway</keyword>
<dbReference type="STRING" id="72359.L7JVB9"/>
<evidence type="ECO:0000313" key="5">
    <source>
        <dbReference type="EMBL" id="ELQ75433.1"/>
    </source>
</evidence>
<dbReference type="Gene3D" id="3.30.2160.10">
    <property type="entry name" value="Hect, E3 ligase catalytic domain"/>
    <property type="match status" value="1"/>
</dbReference>
<dbReference type="Gene3D" id="3.90.1750.10">
    <property type="entry name" value="Hect, E3 ligase catalytic domains"/>
    <property type="match status" value="2"/>
</dbReference>
<feature type="domain" description="HECT" evidence="4">
    <location>
        <begin position="258"/>
        <end position="302"/>
    </location>
</feature>
<name>L7JVB9_TRAHO</name>
<evidence type="ECO:0000256" key="1">
    <source>
        <dbReference type="ARBA" id="ARBA00022786"/>
    </source>
</evidence>
<evidence type="ECO:0000256" key="3">
    <source>
        <dbReference type="SAM" id="MobiDB-lite"/>
    </source>
</evidence>
<dbReference type="SUPFAM" id="SSF56204">
    <property type="entry name" value="Hect, E3 ligase catalytic domain"/>
    <property type="match status" value="1"/>
</dbReference>
<dbReference type="OrthoDB" id="8068875at2759"/>
<gene>
    <name evidence="5" type="ORF">THOM_1627</name>
</gene>
<dbReference type="InterPro" id="IPR000569">
    <property type="entry name" value="HECT_dom"/>
</dbReference>